<gene>
    <name evidence="2" type="ORF">CBER1_02731</name>
</gene>
<evidence type="ECO:0000313" key="3">
    <source>
        <dbReference type="Proteomes" id="UP000237631"/>
    </source>
</evidence>
<protein>
    <submittedName>
        <fullName evidence="2">Uncharacterized protein</fullName>
    </submittedName>
</protein>
<name>A0A2S6C6Q1_9PEZI</name>
<comment type="caution">
    <text evidence="2">The sequence shown here is derived from an EMBL/GenBank/DDBJ whole genome shotgun (WGS) entry which is preliminary data.</text>
</comment>
<reference evidence="3" key="1">
    <citation type="journal article" date="2017" name="bioRxiv">
        <title>Conservation of a gene cluster reveals novel cercosporin biosynthetic mechanisms and extends production to the genus Colletotrichum.</title>
        <authorList>
            <person name="de Jonge R."/>
            <person name="Ebert M.K."/>
            <person name="Huitt-Roehl C.R."/>
            <person name="Pal P."/>
            <person name="Suttle J.C."/>
            <person name="Spanner R.E."/>
            <person name="Neubauer J.D."/>
            <person name="Jurick W.M.II."/>
            <person name="Stott K.A."/>
            <person name="Secor G.A."/>
            <person name="Thomma B.P.H.J."/>
            <person name="Van de Peer Y."/>
            <person name="Townsend C.A."/>
            <person name="Bolton M.D."/>
        </authorList>
    </citation>
    <scope>NUCLEOTIDE SEQUENCE [LARGE SCALE GENOMIC DNA]</scope>
    <source>
        <strain evidence="3">CBS538.71</strain>
    </source>
</reference>
<accession>A0A2S6C6Q1</accession>
<dbReference type="AlphaFoldDB" id="A0A2S6C6Q1"/>
<feature type="compositionally biased region" description="Basic and acidic residues" evidence="1">
    <location>
        <begin position="358"/>
        <end position="367"/>
    </location>
</feature>
<dbReference type="Proteomes" id="UP000237631">
    <property type="component" value="Unassembled WGS sequence"/>
</dbReference>
<feature type="region of interest" description="Disordered" evidence="1">
    <location>
        <begin position="324"/>
        <end position="367"/>
    </location>
</feature>
<feature type="region of interest" description="Disordered" evidence="1">
    <location>
        <begin position="25"/>
        <end position="52"/>
    </location>
</feature>
<feature type="compositionally biased region" description="Basic and acidic residues" evidence="1">
    <location>
        <begin position="30"/>
        <end position="46"/>
    </location>
</feature>
<organism evidence="2 3">
    <name type="scientific">Cercospora berteroae</name>
    <dbReference type="NCBI Taxonomy" id="357750"/>
    <lineage>
        <taxon>Eukaryota</taxon>
        <taxon>Fungi</taxon>
        <taxon>Dikarya</taxon>
        <taxon>Ascomycota</taxon>
        <taxon>Pezizomycotina</taxon>
        <taxon>Dothideomycetes</taxon>
        <taxon>Dothideomycetidae</taxon>
        <taxon>Mycosphaerellales</taxon>
        <taxon>Mycosphaerellaceae</taxon>
        <taxon>Cercospora</taxon>
    </lineage>
</organism>
<evidence type="ECO:0000256" key="1">
    <source>
        <dbReference type="SAM" id="MobiDB-lite"/>
    </source>
</evidence>
<evidence type="ECO:0000313" key="2">
    <source>
        <dbReference type="EMBL" id="PPJ55417.1"/>
    </source>
</evidence>
<keyword evidence="3" id="KW-1185">Reference proteome</keyword>
<proteinExistence type="predicted"/>
<dbReference type="OrthoDB" id="3639942at2759"/>
<dbReference type="EMBL" id="PNEN01000540">
    <property type="protein sequence ID" value="PPJ55417.1"/>
    <property type="molecule type" value="Genomic_DNA"/>
</dbReference>
<sequence>MLQWALSGEYSPEVGSLAQKLSVKRRRHRGNEESYPFREDSDENRSGQDYQSVQTTHEMFRHELLVYRFGRDNDMADLQSYARQRLIDYFPIFIEEIRHILSSFGRDELRDLAKHDSDFAHCLSERLLEAKDQFDNTDDRQMLCCVVNVETACRSVAEQVLGIPWTTLMEKLYGQSSEIVLQLAKMLNPEAATQNSNGNGNGTGLYRGATSNVNWGQVEKDLATIGAIENGRVIIATETITGTLMDAADTANSHNTFRVEPSQFLIVQDDAKGSGNTVLVMNRFGTSGTIPRNSGIMNVREIARAGMKRKSGASAFIQPWAIWDAPQNGPSGPNPHVSPPISTDPRLRNRRSGGEAGSSRRGDVAEN</sequence>